<name>A0A238UEN3_9FLAO</name>
<reference evidence="5 6" key="1">
    <citation type="submission" date="2017-07" db="EMBL/GenBank/DDBJ databases">
        <authorList>
            <person name="Sun Z.S."/>
            <person name="Albrecht U."/>
            <person name="Echele G."/>
            <person name="Lee C.C."/>
        </authorList>
    </citation>
    <scope>NUCLEOTIDE SEQUENCE [LARGE SCALE GENOMIC DNA]</scope>
    <source>
        <strain evidence="6">type strain: KCTC 22618</strain>
    </source>
</reference>
<keyword evidence="3" id="KW-0012">Acyltransferase</keyword>
<dbReference type="SUPFAM" id="SSF55729">
    <property type="entry name" value="Acyl-CoA N-acyltransferases (Nat)"/>
    <property type="match status" value="1"/>
</dbReference>
<dbReference type="PROSITE" id="PS51186">
    <property type="entry name" value="GNAT"/>
    <property type="match status" value="1"/>
</dbReference>
<dbReference type="AlphaFoldDB" id="A0A238UEN3"/>
<dbReference type="GO" id="GO:0008080">
    <property type="term" value="F:N-acetyltransferase activity"/>
    <property type="evidence" value="ECO:0007669"/>
    <property type="project" value="TreeGrafter"/>
</dbReference>
<dbReference type="Proteomes" id="UP000215214">
    <property type="component" value="Chromosome TJEJU"/>
</dbReference>
<dbReference type="OrthoDB" id="9805924at2"/>
<dbReference type="InterPro" id="IPR051016">
    <property type="entry name" value="Diverse_Substrate_AcTransf"/>
</dbReference>
<proteinExistence type="inferred from homology"/>
<dbReference type="EMBL" id="LT899436">
    <property type="protein sequence ID" value="SNR17456.1"/>
    <property type="molecule type" value="Genomic_DNA"/>
</dbReference>
<sequence>MNFNIRKGKKEDAQAIHNLIVELAVFEKEPDAVEITVEDLIEDGFSENPRFNTFVAEESDGTIIGMALFYERYSTWKGKAIHLEDLMVTASKRGIGAGKELYKSVMKYASDNGYERVAWEVLDWNTNAINFYEKSGAKVLRDWDVAQMNKQNLEKFINENF</sequence>
<dbReference type="KEGG" id="tje:TJEJU_3824"/>
<evidence type="ECO:0000256" key="3">
    <source>
        <dbReference type="ARBA" id="ARBA00023315"/>
    </source>
</evidence>
<keyword evidence="2 5" id="KW-0808">Transferase</keyword>
<evidence type="ECO:0000313" key="6">
    <source>
        <dbReference type="Proteomes" id="UP000215214"/>
    </source>
</evidence>
<accession>A0A238UEN3</accession>
<feature type="domain" description="N-acetyltransferase" evidence="4">
    <location>
        <begin position="3"/>
        <end position="154"/>
    </location>
</feature>
<organism evidence="5 6">
    <name type="scientific">Tenacibaculum jejuense</name>
    <dbReference type="NCBI Taxonomy" id="584609"/>
    <lineage>
        <taxon>Bacteria</taxon>
        <taxon>Pseudomonadati</taxon>
        <taxon>Bacteroidota</taxon>
        <taxon>Flavobacteriia</taxon>
        <taxon>Flavobacteriales</taxon>
        <taxon>Flavobacteriaceae</taxon>
        <taxon>Tenacibaculum</taxon>
    </lineage>
</organism>
<dbReference type="Gene3D" id="3.40.630.30">
    <property type="match status" value="1"/>
</dbReference>
<dbReference type="PANTHER" id="PTHR10545:SF29">
    <property type="entry name" value="GH14572P-RELATED"/>
    <property type="match status" value="1"/>
</dbReference>
<dbReference type="Pfam" id="PF00583">
    <property type="entry name" value="Acetyltransf_1"/>
    <property type="match status" value="1"/>
</dbReference>
<evidence type="ECO:0000313" key="5">
    <source>
        <dbReference type="EMBL" id="SNR17456.1"/>
    </source>
</evidence>
<protein>
    <submittedName>
        <fullName evidence="5">GCN5-related N-acetyltransferase</fullName>
    </submittedName>
</protein>
<evidence type="ECO:0000256" key="1">
    <source>
        <dbReference type="ARBA" id="ARBA00008694"/>
    </source>
</evidence>
<dbReference type="InterPro" id="IPR000182">
    <property type="entry name" value="GNAT_dom"/>
</dbReference>
<comment type="similarity">
    <text evidence="1">Belongs to the acetyltransferase family.</text>
</comment>
<keyword evidence="6" id="KW-1185">Reference proteome</keyword>
<gene>
    <name evidence="5" type="ORF">TJEJU_3824</name>
</gene>
<dbReference type="RefSeq" id="WP_095074604.1">
    <property type="nucleotide sequence ID" value="NZ_LT899436.1"/>
</dbReference>
<evidence type="ECO:0000256" key="2">
    <source>
        <dbReference type="ARBA" id="ARBA00022679"/>
    </source>
</evidence>
<dbReference type="PANTHER" id="PTHR10545">
    <property type="entry name" value="DIAMINE N-ACETYLTRANSFERASE"/>
    <property type="match status" value="1"/>
</dbReference>
<dbReference type="FunFam" id="3.40.630.30:FF:000064">
    <property type="entry name" value="GNAT family acetyltransferase"/>
    <property type="match status" value="1"/>
</dbReference>
<dbReference type="InterPro" id="IPR016181">
    <property type="entry name" value="Acyl_CoA_acyltransferase"/>
</dbReference>
<evidence type="ECO:0000259" key="4">
    <source>
        <dbReference type="PROSITE" id="PS51186"/>
    </source>
</evidence>